<dbReference type="PATRIC" id="fig|45056.6.peg.1089"/>
<dbReference type="SUPFAM" id="SSF54680">
    <property type="entry name" value="Pyrimidine nucleoside phosphorylase C-terminal domain"/>
    <property type="match status" value="1"/>
</dbReference>
<dbReference type="STRING" id="45056.Lade_1050"/>
<comment type="similarity">
    <text evidence="4">Belongs to the thymidine/pyrimidine-nucleoside phosphorylase family. Type 2 subfamily.</text>
</comment>
<dbReference type="Gene3D" id="3.90.1170.30">
    <property type="entry name" value="Pyrimidine nucleoside phosphorylase-like, C-terminal domain"/>
    <property type="match status" value="1"/>
</dbReference>
<gene>
    <name evidence="7" type="primary">pdp</name>
    <name evidence="6" type="ORF">Lade_1050</name>
    <name evidence="7" type="ORF">NCTC12735_00610</name>
</gene>
<dbReference type="InterPro" id="IPR017459">
    <property type="entry name" value="Glycosyl_Trfase_fam3_N_dom"/>
</dbReference>
<evidence type="ECO:0000256" key="2">
    <source>
        <dbReference type="ARBA" id="ARBA00022679"/>
    </source>
</evidence>
<evidence type="ECO:0000256" key="3">
    <source>
        <dbReference type="ARBA" id="ARBA00048550"/>
    </source>
</evidence>
<dbReference type="GO" id="GO:0005829">
    <property type="term" value="C:cytosol"/>
    <property type="evidence" value="ECO:0007669"/>
    <property type="project" value="TreeGrafter"/>
</dbReference>
<dbReference type="GO" id="GO:0006206">
    <property type="term" value="P:pyrimidine nucleobase metabolic process"/>
    <property type="evidence" value="ECO:0007669"/>
    <property type="project" value="InterPro"/>
</dbReference>
<keyword evidence="7" id="KW-0614">Plasmid</keyword>
<comment type="catalytic activity">
    <reaction evidence="3 4">
        <text>thymidine + phosphate = 2-deoxy-alpha-D-ribose 1-phosphate + thymine</text>
        <dbReference type="Rhea" id="RHEA:16037"/>
        <dbReference type="ChEBI" id="CHEBI:17748"/>
        <dbReference type="ChEBI" id="CHEBI:17821"/>
        <dbReference type="ChEBI" id="CHEBI:43474"/>
        <dbReference type="ChEBI" id="CHEBI:57259"/>
        <dbReference type="EC" id="2.4.2.4"/>
    </reaction>
</comment>
<keyword evidence="8" id="KW-1185">Reference proteome</keyword>
<keyword evidence="1 4" id="KW-0328">Glycosyltransferase</keyword>
<dbReference type="SUPFAM" id="SSF47648">
    <property type="entry name" value="Nucleoside phosphorylase/phosphoribosyltransferase N-terminal domain"/>
    <property type="match status" value="1"/>
</dbReference>
<dbReference type="InterPro" id="IPR013102">
    <property type="entry name" value="PYNP_C"/>
</dbReference>
<dbReference type="InterPro" id="IPR017872">
    <property type="entry name" value="Pyrmidine_PPase_CS"/>
</dbReference>
<dbReference type="InterPro" id="IPR013466">
    <property type="entry name" value="Thymidine/AMP_Pase"/>
</dbReference>
<evidence type="ECO:0000313" key="7">
    <source>
        <dbReference type="EMBL" id="VEH84990.1"/>
    </source>
</evidence>
<sequence length="505" mass="54584">MKKEHATLQLKYLGINTSKAAVIYMREDCHICRSEGFVAETRVQVTLNNQSIIATINTTELASNLLKQHEAGLSRYAWDLLKANVGDEISISHPKVLDSLSYIRSKLYGNELKTQEINQIVGDVLSGQLSDIHIAMFLAGSVGNRLTRQEIFDLTYAMVQTGNRLKWPSPLVIDKHCVGGLPGNRTTLIVVPIVTAFGLMMPKTSSRAITSPAGTADTMEIFAPVNLDIKAMQKVVEQENGCIIWGGAVSLSPADDLLIRIERSMDLDSEGQMVASILSKKIAAGSTHIVIDVPIGPSAKVRSASNADILKHYLEDIAKEFSIKLQVVFTDGTQPVGRGIGPALEAKDVWSVLSCDRSAPQDLRERALTLAGQLLECSPDVSPGQGTQIAESLLNNGAALKKFQAICKAQGGLFNIPSAPYTKTITSKIKGKVAGIDNRSLAQLAKLAGAPKSKSAGIELLTPLNKLVEKGEPLFIVHAETKGELSYSLTFLQQRTNIIHIEEAI</sequence>
<dbReference type="Gene3D" id="3.40.1030.10">
    <property type="entry name" value="Nucleoside phosphorylase/phosphoribosyltransferase catalytic domain"/>
    <property type="match status" value="1"/>
</dbReference>
<dbReference type="Pfam" id="PF00591">
    <property type="entry name" value="Glycos_transf_3"/>
    <property type="match status" value="1"/>
</dbReference>
<evidence type="ECO:0000313" key="8">
    <source>
        <dbReference type="Proteomes" id="UP000054859"/>
    </source>
</evidence>
<evidence type="ECO:0000256" key="4">
    <source>
        <dbReference type="HAMAP-Rule" id="MF_00703"/>
    </source>
</evidence>
<dbReference type="NCBIfam" id="TIGR02645">
    <property type="entry name" value="ARCH_P_rylase"/>
    <property type="match status" value="1"/>
</dbReference>
<dbReference type="Pfam" id="PF07831">
    <property type="entry name" value="PYNP_C"/>
    <property type="match status" value="1"/>
</dbReference>
<organism evidence="6 8">
    <name type="scientific">Legionella adelaidensis</name>
    <dbReference type="NCBI Taxonomy" id="45056"/>
    <lineage>
        <taxon>Bacteria</taxon>
        <taxon>Pseudomonadati</taxon>
        <taxon>Pseudomonadota</taxon>
        <taxon>Gammaproteobacteria</taxon>
        <taxon>Legionellales</taxon>
        <taxon>Legionellaceae</taxon>
        <taxon>Legionella</taxon>
    </lineage>
</organism>
<dbReference type="Proteomes" id="UP000054859">
    <property type="component" value="Unassembled WGS sequence"/>
</dbReference>
<dbReference type="PANTHER" id="PTHR10515">
    <property type="entry name" value="THYMIDINE PHOSPHORYLASE"/>
    <property type="match status" value="1"/>
</dbReference>
<dbReference type="GO" id="GO:0006213">
    <property type="term" value="P:pyrimidine nucleoside metabolic process"/>
    <property type="evidence" value="ECO:0007669"/>
    <property type="project" value="InterPro"/>
</dbReference>
<dbReference type="OrthoDB" id="341217at2"/>
<dbReference type="GO" id="GO:0009032">
    <property type="term" value="F:thymidine phosphorylase activity"/>
    <property type="evidence" value="ECO:0007669"/>
    <property type="project" value="UniProtKB-UniRule"/>
</dbReference>
<evidence type="ECO:0000259" key="5">
    <source>
        <dbReference type="SMART" id="SM00941"/>
    </source>
</evidence>
<dbReference type="Gene3D" id="1.20.970.50">
    <property type="match status" value="1"/>
</dbReference>
<dbReference type="Pfam" id="PF02885">
    <property type="entry name" value="Glycos_trans_3N"/>
    <property type="match status" value="1"/>
</dbReference>
<dbReference type="HAMAP" id="MF_00703">
    <property type="entry name" value="Thymid_phosp_2"/>
    <property type="match status" value="1"/>
</dbReference>
<dbReference type="NCBIfam" id="NF003338">
    <property type="entry name" value="PRK04350.1"/>
    <property type="match status" value="1"/>
</dbReference>
<dbReference type="InterPro" id="IPR036566">
    <property type="entry name" value="PYNP-like_C_sf"/>
</dbReference>
<dbReference type="InterPro" id="IPR000312">
    <property type="entry name" value="Glycosyl_Trfase_fam3"/>
</dbReference>
<evidence type="ECO:0000313" key="9">
    <source>
        <dbReference type="Proteomes" id="UP000281170"/>
    </source>
</evidence>
<dbReference type="RefSeq" id="WP_058462068.1">
    <property type="nucleotide sequence ID" value="NZ_CAAAHS010000002.1"/>
</dbReference>
<dbReference type="Gene3D" id="2.40.40.20">
    <property type="match status" value="1"/>
</dbReference>
<keyword evidence="2 4" id="KW-0808">Transferase</keyword>
<geneLocation type="plasmid" evidence="7 9">
    <name>9</name>
</geneLocation>
<dbReference type="KEGG" id="ladl:NCTC12735_00610"/>
<dbReference type="Proteomes" id="UP000281170">
    <property type="component" value="Plasmid 9"/>
</dbReference>
<evidence type="ECO:0000313" key="6">
    <source>
        <dbReference type="EMBL" id="KTC66392.1"/>
    </source>
</evidence>
<dbReference type="AlphaFoldDB" id="A0A0W0R5Q8"/>
<feature type="domain" description="Pyrimidine nucleoside phosphorylase C-terminal" evidence="5">
    <location>
        <begin position="432"/>
        <end position="499"/>
    </location>
</feature>
<dbReference type="InterPro" id="IPR028579">
    <property type="entry name" value="Thym_Pase_Put"/>
</dbReference>
<dbReference type="InterPro" id="IPR000053">
    <property type="entry name" value="Thymidine/pyrmidine_PPase"/>
</dbReference>
<dbReference type="InterPro" id="IPR036320">
    <property type="entry name" value="Glycosyl_Trfase_fam3_N_dom_sf"/>
</dbReference>
<dbReference type="SUPFAM" id="SSF52418">
    <property type="entry name" value="Nucleoside phosphorylase/phosphoribosyltransferase catalytic domain"/>
    <property type="match status" value="1"/>
</dbReference>
<dbReference type="PROSITE" id="PS00647">
    <property type="entry name" value="THYMID_PHOSPHORYLASE"/>
    <property type="match status" value="1"/>
</dbReference>
<evidence type="ECO:0000256" key="1">
    <source>
        <dbReference type="ARBA" id="ARBA00022676"/>
    </source>
</evidence>
<name>A0A0W0R5Q8_9GAMM</name>
<protein>
    <recommendedName>
        <fullName evidence="4">Putative thymidine phosphorylase</fullName>
        <ecNumber evidence="4">2.4.2.4</ecNumber>
    </recommendedName>
    <alternativeName>
        <fullName evidence="4">TdRPase</fullName>
    </alternativeName>
</protein>
<reference evidence="7 9" key="2">
    <citation type="submission" date="2018-12" db="EMBL/GenBank/DDBJ databases">
        <authorList>
            <consortium name="Pathogen Informatics"/>
        </authorList>
    </citation>
    <scope>NUCLEOTIDE SEQUENCE [LARGE SCALE GENOMIC DNA]</scope>
    <source>
        <strain evidence="7 9">NCTC12735</strain>
        <plasmid evidence="9">9</plasmid>
    </source>
</reference>
<dbReference type="InterPro" id="IPR035902">
    <property type="entry name" value="Nuc_phospho_transferase"/>
</dbReference>
<proteinExistence type="inferred from homology"/>
<dbReference type="EMBL" id="LNKA01000001">
    <property type="protein sequence ID" value="KTC66392.1"/>
    <property type="molecule type" value="Genomic_DNA"/>
</dbReference>
<dbReference type="GO" id="GO:0004645">
    <property type="term" value="F:1,4-alpha-oligoglucan phosphorylase activity"/>
    <property type="evidence" value="ECO:0007669"/>
    <property type="project" value="InterPro"/>
</dbReference>
<accession>A0A0W0R5Q8</accession>
<dbReference type="EC" id="2.4.2.4" evidence="4"/>
<dbReference type="SMART" id="SM00941">
    <property type="entry name" value="PYNP_C"/>
    <property type="match status" value="1"/>
</dbReference>
<reference evidence="6 8" key="1">
    <citation type="submission" date="2015-11" db="EMBL/GenBank/DDBJ databases">
        <title>Identification of large and diverse effector repertoires of 38 Legionella species.</title>
        <authorList>
            <person name="Burstein D."/>
            <person name="Amaro F."/>
            <person name="Zusman T."/>
            <person name="Lifshitz Z."/>
            <person name="Cohen O."/>
            <person name="Gilbert J.A."/>
            <person name="Pupko T."/>
            <person name="Shuman H.A."/>
            <person name="Segal G."/>
        </authorList>
    </citation>
    <scope>NUCLEOTIDE SEQUENCE [LARGE SCALE GENOMIC DNA]</scope>
    <source>
        <strain evidence="6 8">1762-AUS-E</strain>
    </source>
</reference>
<dbReference type="EMBL" id="LR134418">
    <property type="protein sequence ID" value="VEH84990.1"/>
    <property type="molecule type" value="Genomic_DNA"/>
</dbReference>
<dbReference type="PANTHER" id="PTHR10515:SF0">
    <property type="entry name" value="THYMIDINE PHOSPHORYLASE"/>
    <property type="match status" value="1"/>
</dbReference>